<organism evidence="3">
    <name type="scientific">Aphanomyces invadans</name>
    <dbReference type="NCBI Taxonomy" id="157072"/>
    <lineage>
        <taxon>Eukaryota</taxon>
        <taxon>Sar</taxon>
        <taxon>Stramenopiles</taxon>
        <taxon>Oomycota</taxon>
        <taxon>Saprolegniomycetes</taxon>
        <taxon>Saprolegniales</taxon>
        <taxon>Verrucalvaceae</taxon>
        <taxon>Aphanomyces</taxon>
    </lineage>
</organism>
<dbReference type="RefSeq" id="XP_008873015.1">
    <property type="nucleotide sequence ID" value="XM_008874793.1"/>
</dbReference>
<feature type="compositionally biased region" description="Acidic residues" evidence="1">
    <location>
        <begin position="342"/>
        <end position="357"/>
    </location>
</feature>
<evidence type="ECO:0000313" key="3">
    <source>
        <dbReference type="EMBL" id="ETV98140.1"/>
    </source>
</evidence>
<feature type="compositionally biased region" description="Pro residues" evidence="1">
    <location>
        <begin position="390"/>
        <end position="400"/>
    </location>
</feature>
<dbReference type="GeneID" id="20085930"/>
<dbReference type="OrthoDB" id="78824at2759"/>
<dbReference type="SUPFAM" id="SSF50156">
    <property type="entry name" value="PDZ domain-like"/>
    <property type="match status" value="2"/>
</dbReference>
<dbReference type="Gene3D" id="2.30.42.10">
    <property type="match status" value="1"/>
</dbReference>
<dbReference type="PROSITE" id="PS50106">
    <property type="entry name" value="PDZ"/>
    <property type="match status" value="1"/>
</dbReference>
<evidence type="ECO:0000259" key="2">
    <source>
        <dbReference type="PROSITE" id="PS50106"/>
    </source>
</evidence>
<dbReference type="EMBL" id="KI913970">
    <property type="protein sequence ID" value="ETV98140.1"/>
    <property type="molecule type" value="Genomic_DNA"/>
</dbReference>
<dbReference type="InterPro" id="IPR001478">
    <property type="entry name" value="PDZ"/>
</dbReference>
<feature type="region of interest" description="Disordered" evidence="1">
    <location>
        <begin position="379"/>
        <end position="405"/>
    </location>
</feature>
<feature type="compositionally biased region" description="Low complexity" evidence="1">
    <location>
        <begin position="61"/>
        <end position="83"/>
    </location>
</feature>
<dbReference type="InterPro" id="IPR036034">
    <property type="entry name" value="PDZ_sf"/>
</dbReference>
<sequence length="529" mass="56445">MPDHAARGQPSQRFHRNRFRPTPFMEVIHSSTPPATDTLARLQTESARRRHSLHEYRQLATAQPTAQATGAHTTPPSSASAAHNVPSHPRPRAQLYIVDWVQDAPLGITFHRRADQDTVVKGSTHSNVAVGDSLVAINATSTLQMDYLETMAALRQVQKPATLTFSRPVDVISHSQHAVRTSPIGEAAPGEGTTEQLLNAELRSARVQSDDMHEFLSQFTQHTHVDDSALSNTSSIGYTHLSTPTSACTLAYCLCASCHITGNASATTRLTASEVMTDHLIDVFDGFASTALSTSSSFVSTVSTFDRGRHSAASSPPPSPPRAIPLRVHGITTCQDAGTMTDLDEPSAPDLPDVDAPDTDRLERDTVVVVTSIPAATPVMAAEKSRPGQPTAPPTEPTGGPPVASLGHFIHHVLASFTAPNKLRCQSSSVPISAGQHASALPVPTPRTQSYTVEWSSPPLGLVLKRVRECVVIAEVTSAAADTSTEFAVNDKLVAVNGIRVADVGFHHAVQLLQALSKPVVLSFRRPAT</sequence>
<feature type="region of interest" description="Disordered" evidence="1">
    <location>
        <begin position="61"/>
        <end position="88"/>
    </location>
</feature>
<feature type="region of interest" description="Disordered" evidence="1">
    <location>
        <begin position="337"/>
        <end position="360"/>
    </location>
</feature>
<dbReference type="STRING" id="157072.A0A024TVD7"/>
<feature type="domain" description="PDZ" evidence="2">
    <location>
        <begin position="460"/>
        <end position="528"/>
    </location>
</feature>
<gene>
    <name evidence="3" type="ORF">H310_08880</name>
</gene>
<name>A0A024TVD7_9STRA</name>
<reference evidence="3" key="1">
    <citation type="submission" date="2013-12" db="EMBL/GenBank/DDBJ databases">
        <title>The Genome Sequence of Aphanomyces invadans NJM9701.</title>
        <authorList>
            <consortium name="The Broad Institute Genomics Platform"/>
            <person name="Russ C."/>
            <person name="Tyler B."/>
            <person name="van West P."/>
            <person name="Dieguez-Uribeondo J."/>
            <person name="Young S.K."/>
            <person name="Zeng Q."/>
            <person name="Gargeya S."/>
            <person name="Fitzgerald M."/>
            <person name="Abouelleil A."/>
            <person name="Alvarado L."/>
            <person name="Chapman S.B."/>
            <person name="Gainer-Dewar J."/>
            <person name="Goldberg J."/>
            <person name="Griggs A."/>
            <person name="Gujja S."/>
            <person name="Hansen M."/>
            <person name="Howarth C."/>
            <person name="Imamovic A."/>
            <person name="Ireland A."/>
            <person name="Larimer J."/>
            <person name="McCowan C."/>
            <person name="Murphy C."/>
            <person name="Pearson M."/>
            <person name="Poon T.W."/>
            <person name="Priest M."/>
            <person name="Roberts A."/>
            <person name="Saif S."/>
            <person name="Shea T."/>
            <person name="Sykes S."/>
            <person name="Wortman J."/>
            <person name="Nusbaum C."/>
            <person name="Birren B."/>
        </authorList>
    </citation>
    <scope>NUCLEOTIDE SEQUENCE [LARGE SCALE GENOMIC DNA]</scope>
    <source>
        <strain evidence="3">NJM9701</strain>
    </source>
</reference>
<dbReference type="SMART" id="SM00228">
    <property type="entry name" value="PDZ"/>
    <property type="match status" value="2"/>
</dbReference>
<proteinExistence type="predicted"/>
<dbReference type="VEuPathDB" id="FungiDB:H310_08880"/>
<accession>A0A024TVD7</accession>
<feature type="region of interest" description="Disordered" evidence="1">
    <location>
        <begin position="1"/>
        <end position="20"/>
    </location>
</feature>
<dbReference type="AlphaFoldDB" id="A0A024TVD7"/>
<protein>
    <recommendedName>
        <fullName evidence="2">PDZ domain-containing protein</fullName>
    </recommendedName>
</protein>
<evidence type="ECO:0000256" key="1">
    <source>
        <dbReference type="SAM" id="MobiDB-lite"/>
    </source>
</evidence>